<reference evidence="1 2" key="1">
    <citation type="submission" date="2020-02" db="EMBL/GenBank/DDBJ databases">
        <title>Complete genome of Muricauda sp. 501str8.</title>
        <authorList>
            <person name="Dong B."/>
            <person name="Zhu S."/>
            <person name="Yang J."/>
            <person name="Chen J."/>
        </authorList>
    </citation>
    <scope>NUCLEOTIDE SEQUENCE [LARGE SCALE GENOMIC DNA]</scope>
    <source>
        <strain evidence="1 2">501str8</strain>
    </source>
</reference>
<evidence type="ECO:0000313" key="1">
    <source>
        <dbReference type="EMBL" id="QII46231.1"/>
    </source>
</evidence>
<dbReference type="AlphaFoldDB" id="A0A6G7J5S0"/>
<accession>A0A6G7J5S0</accession>
<organism evidence="1 2">
    <name type="scientific">Flagellimonas oceani</name>
    <dbReference type="NCBI Taxonomy" id="2698672"/>
    <lineage>
        <taxon>Bacteria</taxon>
        <taxon>Pseudomonadati</taxon>
        <taxon>Bacteroidota</taxon>
        <taxon>Flavobacteriia</taxon>
        <taxon>Flavobacteriales</taxon>
        <taxon>Flavobacteriaceae</taxon>
        <taxon>Flagellimonas</taxon>
    </lineage>
</organism>
<dbReference type="EMBL" id="CP049616">
    <property type="protein sequence ID" value="QII46231.1"/>
    <property type="molecule type" value="Genomic_DNA"/>
</dbReference>
<name>A0A6G7J5S0_9FLAO</name>
<evidence type="ECO:0000313" key="2">
    <source>
        <dbReference type="Proteomes" id="UP000502928"/>
    </source>
</evidence>
<protein>
    <submittedName>
        <fullName evidence="1">Uncharacterized protein</fullName>
    </submittedName>
</protein>
<sequence length="123" mass="14261">MDTFEKIVNIDLELHTSASDNEKERYDAVLPIISLRLFQKNMGSWGGRETCIGVPEDGYVLVNYWYVLESCAKNAKEQIEQVIQNFDLSAFTRLSVSDALETGEDFKKELEETETLEWCWVRE</sequence>
<dbReference type="RefSeq" id="WP_166249608.1">
    <property type="nucleotide sequence ID" value="NZ_CP049616.1"/>
</dbReference>
<dbReference type="Proteomes" id="UP000502928">
    <property type="component" value="Chromosome"/>
</dbReference>
<proteinExistence type="predicted"/>
<gene>
    <name evidence="1" type="ORF">GVT53_16610</name>
</gene>
<keyword evidence="2" id="KW-1185">Reference proteome</keyword>
<dbReference type="KEGG" id="mut:GVT53_16610"/>